<organism evidence="12 13">
    <name type="scientific">Rhizopogon vesiculosus</name>
    <dbReference type="NCBI Taxonomy" id="180088"/>
    <lineage>
        <taxon>Eukaryota</taxon>
        <taxon>Fungi</taxon>
        <taxon>Dikarya</taxon>
        <taxon>Basidiomycota</taxon>
        <taxon>Agaricomycotina</taxon>
        <taxon>Agaricomycetes</taxon>
        <taxon>Agaricomycetidae</taxon>
        <taxon>Boletales</taxon>
        <taxon>Suillineae</taxon>
        <taxon>Rhizopogonaceae</taxon>
        <taxon>Rhizopogon</taxon>
    </lineage>
</organism>
<evidence type="ECO:0000256" key="3">
    <source>
        <dbReference type="ARBA" id="ARBA00010617"/>
    </source>
</evidence>
<evidence type="ECO:0000256" key="6">
    <source>
        <dbReference type="ARBA" id="ARBA00023002"/>
    </source>
</evidence>
<evidence type="ECO:0000256" key="7">
    <source>
        <dbReference type="ARBA" id="ARBA00023004"/>
    </source>
</evidence>
<feature type="transmembrane region" description="Helical" evidence="11">
    <location>
        <begin position="97"/>
        <end position="126"/>
    </location>
</feature>
<dbReference type="STRING" id="180088.A0A1J8PM25"/>
<evidence type="ECO:0000256" key="4">
    <source>
        <dbReference type="ARBA" id="ARBA00022617"/>
    </source>
</evidence>
<comment type="pathway">
    <text evidence="2">Secondary metabolite biosynthesis.</text>
</comment>
<dbReference type="SUPFAM" id="SSF48264">
    <property type="entry name" value="Cytochrome P450"/>
    <property type="match status" value="1"/>
</dbReference>
<keyword evidence="7 9" id="KW-0408">Iron</keyword>
<comment type="caution">
    <text evidence="12">The sequence shown here is derived from an EMBL/GenBank/DDBJ whole genome shotgun (WGS) entry which is preliminary data.</text>
</comment>
<gene>
    <name evidence="12" type="ORF">AZE42_09942</name>
</gene>
<feature type="binding site" description="axial binding residue" evidence="9">
    <location>
        <position position="238"/>
    </location>
    <ligand>
        <name>heme</name>
        <dbReference type="ChEBI" id="CHEBI:30413"/>
    </ligand>
    <ligandPart>
        <name>Fe</name>
        <dbReference type="ChEBI" id="CHEBI:18248"/>
    </ligandPart>
</feature>
<dbReference type="GO" id="GO:0020037">
    <property type="term" value="F:heme binding"/>
    <property type="evidence" value="ECO:0007669"/>
    <property type="project" value="InterPro"/>
</dbReference>
<keyword evidence="11" id="KW-0472">Membrane</keyword>
<name>A0A1J8PM25_9AGAM</name>
<keyword evidence="11" id="KW-0812">Transmembrane</keyword>
<evidence type="ECO:0000313" key="13">
    <source>
        <dbReference type="Proteomes" id="UP000183567"/>
    </source>
</evidence>
<dbReference type="Pfam" id="PF00067">
    <property type="entry name" value="p450"/>
    <property type="match status" value="1"/>
</dbReference>
<dbReference type="AlphaFoldDB" id="A0A1J8PM25"/>
<keyword evidence="13" id="KW-1185">Reference proteome</keyword>
<proteinExistence type="inferred from homology"/>
<evidence type="ECO:0000256" key="5">
    <source>
        <dbReference type="ARBA" id="ARBA00022723"/>
    </source>
</evidence>
<keyword evidence="5 9" id="KW-0479">Metal-binding</keyword>
<dbReference type="InterPro" id="IPR002401">
    <property type="entry name" value="Cyt_P450_E_grp-I"/>
</dbReference>
<dbReference type="PANTHER" id="PTHR46300">
    <property type="entry name" value="P450, PUTATIVE (EUROFUNG)-RELATED-RELATED"/>
    <property type="match status" value="1"/>
</dbReference>
<evidence type="ECO:0000313" key="12">
    <source>
        <dbReference type="EMBL" id="OJA09981.1"/>
    </source>
</evidence>
<evidence type="ECO:0000256" key="1">
    <source>
        <dbReference type="ARBA" id="ARBA00001971"/>
    </source>
</evidence>
<accession>A0A1J8PM25</accession>
<dbReference type="EMBL" id="LVVM01005668">
    <property type="protein sequence ID" value="OJA09981.1"/>
    <property type="molecule type" value="Genomic_DNA"/>
</dbReference>
<keyword evidence="6 10" id="KW-0560">Oxidoreductase</keyword>
<keyword evidence="4 9" id="KW-0349">Heme</keyword>
<evidence type="ECO:0000256" key="11">
    <source>
        <dbReference type="SAM" id="Phobius"/>
    </source>
</evidence>
<dbReference type="InterPro" id="IPR050364">
    <property type="entry name" value="Cytochrome_P450_fung"/>
</dbReference>
<keyword evidence="11" id="KW-1133">Transmembrane helix</keyword>
<sequence>MRKVLHTHLQPKATQEYEPLQMSEAKNMVLNILDDPSKFLNHTGRELKRGYEISKRIHTSQLNRVKQQMQSNVDVGPSFAKYALENRHRHDLTELEIAFLAGAFFGGGSGTIAAAICTVLMAAAYFPEEQGKVQAELDEDIGRHKAPTLADQESLPCLQALISEALVAPDGLAHRTTKDENYCIPAGTTVFISHWAISRDPEVYPDPDEFKPQRWINDQGYLRDDLKSFVFGFGRRVCPAQDVANRSVFITSLLILWAFQLTLDPTKPLDDMGFLNGNYRPCSIEFRMRISETELRRIMEIY</sequence>
<evidence type="ECO:0000256" key="9">
    <source>
        <dbReference type="PIRSR" id="PIRSR602401-1"/>
    </source>
</evidence>
<dbReference type="Gene3D" id="1.10.630.10">
    <property type="entry name" value="Cytochrome P450"/>
    <property type="match status" value="1"/>
</dbReference>
<dbReference type="PROSITE" id="PS00086">
    <property type="entry name" value="CYTOCHROME_P450"/>
    <property type="match status" value="1"/>
</dbReference>
<dbReference type="GO" id="GO:0005506">
    <property type="term" value="F:iron ion binding"/>
    <property type="evidence" value="ECO:0007669"/>
    <property type="project" value="InterPro"/>
</dbReference>
<dbReference type="GO" id="GO:0004497">
    <property type="term" value="F:monooxygenase activity"/>
    <property type="evidence" value="ECO:0007669"/>
    <property type="project" value="UniProtKB-KW"/>
</dbReference>
<dbReference type="InterPro" id="IPR036396">
    <property type="entry name" value="Cyt_P450_sf"/>
</dbReference>
<dbReference type="InterPro" id="IPR001128">
    <property type="entry name" value="Cyt_P450"/>
</dbReference>
<evidence type="ECO:0000256" key="10">
    <source>
        <dbReference type="RuleBase" id="RU000461"/>
    </source>
</evidence>
<dbReference type="PRINTS" id="PR00463">
    <property type="entry name" value="EP450I"/>
</dbReference>
<dbReference type="InterPro" id="IPR017972">
    <property type="entry name" value="Cyt_P450_CS"/>
</dbReference>
<keyword evidence="8 10" id="KW-0503">Monooxygenase</keyword>
<dbReference type="Proteomes" id="UP000183567">
    <property type="component" value="Unassembled WGS sequence"/>
</dbReference>
<evidence type="ECO:0008006" key="14">
    <source>
        <dbReference type="Google" id="ProtNLM"/>
    </source>
</evidence>
<evidence type="ECO:0000256" key="2">
    <source>
        <dbReference type="ARBA" id="ARBA00005179"/>
    </source>
</evidence>
<evidence type="ECO:0000256" key="8">
    <source>
        <dbReference type="ARBA" id="ARBA00023033"/>
    </source>
</evidence>
<protein>
    <recommendedName>
        <fullName evidence="14">Cytochrome P450</fullName>
    </recommendedName>
</protein>
<dbReference type="GO" id="GO:0016705">
    <property type="term" value="F:oxidoreductase activity, acting on paired donors, with incorporation or reduction of molecular oxygen"/>
    <property type="evidence" value="ECO:0007669"/>
    <property type="project" value="InterPro"/>
</dbReference>
<comment type="cofactor">
    <cofactor evidence="1 9">
        <name>heme</name>
        <dbReference type="ChEBI" id="CHEBI:30413"/>
    </cofactor>
</comment>
<dbReference type="OrthoDB" id="2789670at2759"/>
<comment type="similarity">
    <text evidence="3 10">Belongs to the cytochrome P450 family.</text>
</comment>
<dbReference type="PANTHER" id="PTHR46300:SF1">
    <property type="entry name" value="P450, PUTATIVE (EUROFUNG)-RELATED"/>
    <property type="match status" value="1"/>
</dbReference>
<reference evidence="12 13" key="1">
    <citation type="submission" date="2016-03" db="EMBL/GenBank/DDBJ databases">
        <title>Comparative genomics of the ectomycorrhizal sister species Rhizopogon vinicolor and Rhizopogon vesiculosus (Basidiomycota: Boletales) reveals a divergence of the mating type B locus.</title>
        <authorList>
            <person name="Mujic A.B."/>
            <person name="Kuo A."/>
            <person name="Tritt A."/>
            <person name="Lipzen A."/>
            <person name="Chen C."/>
            <person name="Johnson J."/>
            <person name="Sharma A."/>
            <person name="Barry K."/>
            <person name="Grigoriev I.V."/>
            <person name="Spatafora J.W."/>
        </authorList>
    </citation>
    <scope>NUCLEOTIDE SEQUENCE [LARGE SCALE GENOMIC DNA]</scope>
    <source>
        <strain evidence="12 13">AM-OR11-056</strain>
    </source>
</reference>